<evidence type="ECO:0000313" key="5">
    <source>
        <dbReference type="Proteomes" id="UP000235220"/>
    </source>
</evidence>
<dbReference type="AlphaFoldDB" id="A0A2I4EMX9"/>
<feature type="signal peptide" evidence="4">
    <location>
        <begin position="1"/>
        <end position="30"/>
    </location>
</feature>
<name>A0A2I4EMX9_JUGRE</name>
<dbReference type="SUPFAM" id="SSF47027">
    <property type="entry name" value="Acyl-CoA binding protein"/>
    <property type="match status" value="1"/>
</dbReference>
<dbReference type="PROSITE" id="PS51228">
    <property type="entry name" value="ACB_2"/>
    <property type="match status" value="1"/>
</dbReference>
<evidence type="ECO:0000256" key="3">
    <source>
        <dbReference type="SAM" id="MobiDB-lite"/>
    </source>
</evidence>
<organism evidence="5 6">
    <name type="scientific">Juglans regia</name>
    <name type="common">English walnut</name>
    <dbReference type="NCBI Taxonomy" id="51240"/>
    <lineage>
        <taxon>Eukaryota</taxon>
        <taxon>Viridiplantae</taxon>
        <taxon>Streptophyta</taxon>
        <taxon>Embryophyta</taxon>
        <taxon>Tracheophyta</taxon>
        <taxon>Spermatophyta</taxon>
        <taxon>Magnoliopsida</taxon>
        <taxon>eudicotyledons</taxon>
        <taxon>Gunneridae</taxon>
        <taxon>Pentapetalae</taxon>
        <taxon>rosids</taxon>
        <taxon>fabids</taxon>
        <taxon>Fagales</taxon>
        <taxon>Juglandaceae</taxon>
        <taxon>Juglans</taxon>
    </lineage>
</organism>
<evidence type="ECO:0000256" key="1">
    <source>
        <dbReference type="ARBA" id="ARBA00005567"/>
    </source>
</evidence>
<dbReference type="GO" id="GO:0000062">
    <property type="term" value="F:fatty-acyl-CoA binding"/>
    <property type="evidence" value="ECO:0000318"/>
    <property type="project" value="GO_Central"/>
</dbReference>
<feature type="chain" id="PRO_5014290103" evidence="4">
    <location>
        <begin position="31"/>
        <end position="352"/>
    </location>
</feature>
<dbReference type="OrthoDB" id="71307at2759"/>
<dbReference type="PANTHER" id="PTHR23310:SF122">
    <property type="entry name" value="ACYL-COA-BINDING DOMAIN-CONTAINING PROTEIN 3"/>
    <property type="match status" value="1"/>
</dbReference>
<keyword evidence="4" id="KW-0732">Signal</keyword>
<accession>A0A2I4EMX9</accession>
<dbReference type="GeneID" id="108980122"/>
<dbReference type="InterPro" id="IPR035984">
    <property type="entry name" value="Acyl-CoA-binding_sf"/>
</dbReference>
<dbReference type="PANTHER" id="PTHR23310">
    <property type="entry name" value="ACYL-COA-BINDING PROTEIN, ACBP"/>
    <property type="match status" value="1"/>
</dbReference>
<gene>
    <name evidence="6" type="primary">LOC108980122</name>
</gene>
<evidence type="ECO:0000313" key="6">
    <source>
        <dbReference type="RefSeq" id="XP_018806502.1"/>
    </source>
</evidence>
<dbReference type="Proteomes" id="UP000235220">
    <property type="component" value="Chromosome 11"/>
</dbReference>
<dbReference type="STRING" id="51240.A0A2I4EMX9"/>
<evidence type="ECO:0000256" key="4">
    <source>
        <dbReference type="SAM" id="SignalP"/>
    </source>
</evidence>
<feature type="compositionally biased region" description="Polar residues" evidence="3">
    <location>
        <begin position="303"/>
        <end position="319"/>
    </location>
</feature>
<dbReference type="InterPro" id="IPR014352">
    <property type="entry name" value="FERM/acyl-CoA-bd_prot_sf"/>
</dbReference>
<dbReference type="FunCoup" id="A0A2I4EMX9">
    <property type="interactions" value="212"/>
</dbReference>
<reference evidence="6" key="1">
    <citation type="submission" date="2025-08" db="UniProtKB">
        <authorList>
            <consortium name="RefSeq"/>
        </authorList>
    </citation>
    <scope>IDENTIFICATION</scope>
    <source>
        <tissue evidence="6">Leaves</tissue>
    </source>
</reference>
<dbReference type="Gramene" id="Jr11_23470_p1">
    <property type="protein sequence ID" value="cds.Jr11_23470_p1"/>
    <property type="gene ID" value="Jr11_23470"/>
</dbReference>
<dbReference type="RefSeq" id="XP_018806502.1">
    <property type="nucleotide sequence ID" value="XM_018950957.2"/>
</dbReference>
<evidence type="ECO:0000256" key="2">
    <source>
        <dbReference type="ARBA" id="ARBA00023121"/>
    </source>
</evidence>
<comment type="similarity">
    <text evidence="1">Belongs to the ACBP family.</text>
</comment>
<feature type="region of interest" description="Disordered" evidence="3">
    <location>
        <begin position="295"/>
        <end position="352"/>
    </location>
</feature>
<dbReference type="Gene3D" id="1.20.80.10">
    <property type="match status" value="1"/>
</dbReference>
<dbReference type="InterPro" id="IPR000582">
    <property type="entry name" value="Acyl-CoA-binding_protein"/>
</dbReference>
<sequence>MELVQELFLTVSLALILSLLVAKLVSMAMAAEAGLRDSQLKSSRDQGEEIVMEEIRFGEGLTVSVSESETKLHELFEEEAPEKVYEFEGESGEAEDIVRTMYRGGLSEILPEGGLHEETEVEKFPEELSEENMEDSETPKKNLENRVGLAPAAENEVVADSEEIRRVVLPQSEDKEVSFDSDEDDWEGIERSELEKAFAAAAKFVLESSSAGNEDRLAMAGVGSDLKMDLYGLHKIATEGPCRDSQPMALKLSARAKWNSWQRLGQMSPEVAMEQYIKLLSDRVPGWMEGKFAGDIKPESSEAGISSSVAFDLSTSSHHQPNDFDERKPEQKTGTEGGDSTAGSYSEYKAKE</sequence>
<dbReference type="KEGG" id="jre:108980122"/>
<proteinExistence type="inferred from homology"/>
<keyword evidence="5" id="KW-1185">Reference proteome</keyword>
<protein>
    <submittedName>
        <fullName evidence="6">Acyl-CoA-binding domain-containing protein 3-like</fullName>
    </submittedName>
</protein>
<dbReference type="Pfam" id="PF00887">
    <property type="entry name" value="ACBP"/>
    <property type="match status" value="1"/>
</dbReference>
<dbReference type="GO" id="GO:0006631">
    <property type="term" value="P:fatty acid metabolic process"/>
    <property type="evidence" value="ECO:0000318"/>
    <property type="project" value="GO_Central"/>
</dbReference>
<keyword evidence="2" id="KW-0446">Lipid-binding</keyword>
<feature type="compositionally biased region" description="Basic and acidic residues" evidence="3">
    <location>
        <begin position="320"/>
        <end position="333"/>
    </location>
</feature>